<name>A0A7R7VET4_ASPCH</name>
<gene>
    <name evidence="1" type="ORF">ACHE_10893S</name>
</gene>
<dbReference type="GeneID" id="66977850"/>
<dbReference type="KEGG" id="ache:ACHE_10893S"/>
<accession>A0A7R7VET4</accession>
<evidence type="ECO:0000313" key="1">
    <source>
        <dbReference type="EMBL" id="BCR83491.1"/>
    </source>
</evidence>
<organism evidence="1 2">
    <name type="scientific">Aspergillus chevalieri</name>
    <name type="common">Eurotium chevalieri</name>
    <dbReference type="NCBI Taxonomy" id="182096"/>
    <lineage>
        <taxon>Eukaryota</taxon>
        <taxon>Fungi</taxon>
        <taxon>Dikarya</taxon>
        <taxon>Ascomycota</taxon>
        <taxon>Pezizomycotina</taxon>
        <taxon>Eurotiomycetes</taxon>
        <taxon>Eurotiomycetidae</taxon>
        <taxon>Eurotiales</taxon>
        <taxon>Aspergillaceae</taxon>
        <taxon>Aspergillus</taxon>
        <taxon>Aspergillus subgen. Aspergillus</taxon>
    </lineage>
</organism>
<reference evidence="1" key="2">
    <citation type="submission" date="2021-02" db="EMBL/GenBank/DDBJ databases">
        <title>Aspergillus chevalieri M1 genome sequence.</title>
        <authorList>
            <person name="Kadooka C."/>
            <person name="Mori K."/>
            <person name="Futagami T."/>
        </authorList>
    </citation>
    <scope>NUCLEOTIDE SEQUENCE</scope>
    <source>
        <strain evidence="1">M1</strain>
    </source>
</reference>
<reference evidence="1" key="1">
    <citation type="submission" date="2021-01" db="EMBL/GenBank/DDBJ databases">
        <authorList>
            <consortium name="Aspergillus chevalieri M1 genome sequencing consortium"/>
            <person name="Kazuki M."/>
            <person name="Futagami T."/>
        </authorList>
    </citation>
    <scope>NUCLEOTIDE SEQUENCE</scope>
    <source>
        <strain evidence="1">M1</strain>
    </source>
</reference>
<dbReference type="EMBL" id="AP024416">
    <property type="protein sequence ID" value="BCR83491.1"/>
    <property type="molecule type" value="Genomic_DNA"/>
</dbReference>
<dbReference type="AlphaFoldDB" id="A0A7R7VET4"/>
<evidence type="ECO:0000313" key="2">
    <source>
        <dbReference type="Proteomes" id="UP000637239"/>
    </source>
</evidence>
<dbReference type="RefSeq" id="XP_043132013.1">
    <property type="nucleotide sequence ID" value="XM_043284330.1"/>
</dbReference>
<dbReference type="Proteomes" id="UP000637239">
    <property type="component" value="Chromosome 1"/>
</dbReference>
<proteinExistence type="predicted"/>
<keyword evidence="2" id="KW-1185">Reference proteome</keyword>
<protein>
    <submittedName>
        <fullName evidence="1">Uncharacterized protein</fullName>
    </submittedName>
</protein>
<sequence>MGTPWLSTPFVRLRYKNPGIWSPSDPRLPKDVLGRGEGRLSPGFEFLWIPSPTKYCEAVILLLCRDSDTNYEFFFFFFLDCDDYILEFLDDGSESFCEEDLGMEFRDF</sequence>